<dbReference type="STRING" id="28200.GCA_001572935_01320"/>
<dbReference type="EMBL" id="QEYI01000005">
    <property type="protein sequence ID" value="PWE20889.1"/>
    <property type="molecule type" value="Genomic_DNA"/>
</dbReference>
<protein>
    <submittedName>
        <fullName evidence="1">Uncharacterized protein</fullName>
    </submittedName>
</protein>
<proteinExistence type="predicted"/>
<name>A0A2U2BZP2_9BACT</name>
<organism evidence="1 2">
    <name type="scientific">Aliarcobacter skirrowii</name>
    <dbReference type="NCBI Taxonomy" id="28200"/>
    <lineage>
        <taxon>Bacteria</taxon>
        <taxon>Pseudomonadati</taxon>
        <taxon>Campylobacterota</taxon>
        <taxon>Epsilonproteobacteria</taxon>
        <taxon>Campylobacterales</taxon>
        <taxon>Arcobacteraceae</taxon>
        <taxon>Aliarcobacter</taxon>
    </lineage>
</organism>
<evidence type="ECO:0000313" key="2">
    <source>
        <dbReference type="Proteomes" id="UP000245014"/>
    </source>
</evidence>
<accession>A0A2U2BZP2</accession>
<dbReference type="Proteomes" id="UP000245014">
    <property type="component" value="Unassembled WGS sequence"/>
</dbReference>
<dbReference type="AlphaFoldDB" id="A0A2U2BZP2"/>
<reference evidence="1 2" key="1">
    <citation type="submission" date="2018-05" db="EMBL/GenBank/DDBJ databases">
        <title>Antimicrobial susceptibility testing and genomic analysis of Arcobacter skirrowii strains and one Arcobacter butzleri isolated from German poultry farms.</title>
        <authorList>
            <person name="Haenel I."/>
            <person name="Hotzel H."/>
            <person name="Tomaso H."/>
            <person name="Busch A."/>
        </authorList>
    </citation>
    <scope>NUCLEOTIDE SEQUENCE [LARGE SCALE GENOMIC DNA]</scope>
    <source>
        <strain evidence="2">v</strain>
    </source>
</reference>
<dbReference type="RefSeq" id="WP_109066111.1">
    <property type="nucleotide sequence ID" value="NZ_QEYG01000032.1"/>
</dbReference>
<evidence type="ECO:0000313" key="1">
    <source>
        <dbReference type="EMBL" id="PWE20889.1"/>
    </source>
</evidence>
<sequence length="315" mass="37569">MILKKILIEDQKELYRHKNYLLSLGLKFDTINKIYSNSEELDFNIEFELVEFLNNNSFVYKFIEEKIVDFKKQINAKYESFQIDDKNIFIQERKTNQKLYLINIEKNRLAIIDLKKAILKTYKLSKDSLESSSSLAILTLETLASNQEDFVELFSIFAILQNQSSEELLYLDKLKKFKYFCIAKIKEKQQDMFLCNCVTGFFPETKFYIKGNRVFSDYTNYFLTYEQEIKIWKYLYENKNLVGVFKEPTLNELFIGRKIYTIDEHGNKVKRLIKFAKEIEKDKIEITLSDGIHSKKLANLFFKDDLLKRVIEARD</sequence>
<gene>
    <name evidence="1" type="ORF">DF188_06830</name>
</gene>
<comment type="caution">
    <text evidence="1">The sequence shown here is derived from an EMBL/GenBank/DDBJ whole genome shotgun (WGS) entry which is preliminary data.</text>
</comment>